<proteinExistence type="predicted"/>
<organism evidence="1 2">
    <name type="scientific">Chryseobacterium edaphi</name>
    <dbReference type="NCBI Taxonomy" id="2976532"/>
    <lineage>
        <taxon>Bacteria</taxon>
        <taxon>Pseudomonadati</taxon>
        <taxon>Bacteroidota</taxon>
        <taxon>Flavobacteriia</taxon>
        <taxon>Flavobacteriales</taxon>
        <taxon>Weeksellaceae</taxon>
        <taxon>Chryseobacterium group</taxon>
        <taxon>Chryseobacterium</taxon>
    </lineage>
</organism>
<gene>
    <name evidence="1" type="ORF">NZ698_14385</name>
</gene>
<dbReference type="EMBL" id="JAOTEM010000003">
    <property type="protein sequence ID" value="MCU7618385.1"/>
    <property type="molecule type" value="Genomic_DNA"/>
</dbReference>
<keyword evidence="2" id="KW-1185">Reference proteome</keyword>
<evidence type="ECO:0000313" key="2">
    <source>
        <dbReference type="Proteomes" id="UP001208649"/>
    </source>
</evidence>
<reference evidence="2" key="1">
    <citation type="submission" date="2023-07" db="EMBL/GenBank/DDBJ databases">
        <title>Chryseobacterium sp. strain PBS4-4 Genome sequencing and assembly.</title>
        <authorList>
            <person name="Jung Y."/>
        </authorList>
    </citation>
    <scope>NUCLEOTIDE SEQUENCE [LARGE SCALE GENOMIC DNA]</scope>
    <source>
        <strain evidence="2">PBS4-4</strain>
    </source>
</reference>
<accession>A0ABT2W849</accession>
<dbReference type="Proteomes" id="UP001208649">
    <property type="component" value="Unassembled WGS sequence"/>
</dbReference>
<evidence type="ECO:0000313" key="1">
    <source>
        <dbReference type="EMBL" id="MCU7618385.1"/>
    </source>
</evidence>
<comment type="caution">
    <text evidence="1">The sequence shown here is derived from an EMBL/GenBank/DDBJ whole genome shotgun (WGS) entry which is preliminary data.</text>
</comment>
<protein>
    <submittedName>
        <fullName evidence="1">Lipocalin family protein</fullName>
    </submittedName>
</protein>
<dbReference type="RefSeq" id="WP_263003893.1">
    <property type="nucleotide sequence ID" value="NZ_JAOTEM010000003.1"/>
</dbReference>
<name>A0ABT2W849_9FLAO</name>
<sequence>MKKFLSILFLSLLMIRCHSQKIISKESTKSKVDYFIGSWKFVQKNYKDGSETKIYPLHECMKEYELIFKKENQKTIMAKTFATGKDCKIKSRSDDFSVTISESSIFYTEYDLKKNEQYKIYSDNKFSIIYNDIIDGKVTEIEDIYQRK</sequence>